<dbReference type="AlphaFoldDB" id="A0A2P2PPN3"/>
<proteinExistence type="predicted"/>
<reference evidence="1" key="1">
    <citation type="submission" date="2018-02" db="EMBL/GenBank/DDBJ databases">
        <title>Rhizophora mucronata_Transcriptome.</title>
        <authorList>
            <person name="Meera S.P."/>
            <person name="Sreeshan A."/>
            <person name="Augustine A."/>
        </authorList>
    </citation>
    <scope>NUCLEOTIDE SEQUENCE</scope>
    <source>
        <tissue evidence="1">Leaf</tissue>
    </source>
</reference>
<sequence>MCSELQCFSFVFFRKRENLRFERLLATRDCETELGYFLFFSKDYNGFCFSLFLLSFFFWEKDDLKS</sequence>
<organism evidence="1">
    <name type="scientific">Rhizophora mucronata</name>
    <name type="common">Asiatic mangrove</name>
    <dbReference type="NCBI Taxonomy" id="61149"/>
    <lineage>
        <taxon>Eukaryota</taxon>
        <taxon>Viridiplantae</taxon>
        <taxon>Streptophyta</taxon>
        <taxon>Embryophyta</taxon>
        <taxon>Tracheophyta</taxon>
        <taxon>Spermatophyta</taxon>
        <taxon>Magnoliopsida</taxon>
        <taxon>eudicotyledons</taxon>
        <taxon>Gunneridae</taxon>
        <taxon>Pentapetalae</taxon>
        <taxon>rosids</taxon>
        <taxon>fabids</taxon>
        <taxon>Malpighiales</taxon>
        <taxon>Rhizophoraceae</taxon>
        <taxon>Rhizophora</taxon>
    </lineage>
</organism>
<evidence type="ECO:0000313" key="1">
    <source>
        <dbReference type="EMBL" id="MBX56712.1"/>
    </source>
</evidence>
<protein>
    <submittedName>
        <fullName evidence="1">Uncharacterized protein</fullName>
    </submittedName>
</protein>
<accession>A0A2P2PPN3</accession>
<dbReference type="EMBL" id="GGEC01076228">
    <property type="protein sequence ID" value="MBX56712.1"/>
    <property type="molecule type" value="Transcribed_RNA"/>
</dbReference>
<name>A0A2P2PPN3_RHIMU</name>